<comment type="caution">
    <text evidence="1">The sequence shown here is derived from an EMBL/GenBank/DDBJ whole genome shotgun (WGS) entry which is preliminary data.</text>
</comment>
<evidence type="ECO:0000313" key="1">
    <source>
        <dbReference type="EMBL" id="RZU35230.1"/>
    </source>
</evidence>
<dbReference type="AlphaFoldDB" id="A0A4Q7YDQ7"/>
<organism evidence="1 2">
    <name type="scientific">Edaphobacter modestus</name>
    <dbReference type="NCBI Taxonomy" id="388466"/>
    <lineage>
        <taxon>Bacteria</taxon>
        <taxon>Pseudomonadati</taxon>
        <taxon>Acidobacteriota</taxon>
        <taxon>Terriglobia</taxon>
        <taxon>Terriglobales</taxon>
        <taxon>Acidobacteriaceae</taxon>
        <taxon>Edaphobacter</taxon>
    </lineage>
</organism>
<name>A0A4Q7YDQ7_9BACT</name>
<dbReference type="EMBL" id="SHKW01000003">
    <property type="protein sequence ID" value="RZU35230.1"/>
    <property type="molecule type" value="Genomic_DNA"/>
</dbReference>
<proteinExistence type="predicted"/>
<dbReference type="Proteomes" id="UP000292958">
    <property type="component" value="Unassembled WGS sequence"/>
</dbReference>
<sequence>MTTSPLEFPLSQDAPNSGAVTVAMGMPSGAEATGYLLVPIRKGADFTLYRGRQRGNSSSVLVLAPIGQPRLETR</sequence>
<reference evidence="1 2" key="1">
    <citation type="submission" date="2019-02" db="EMBL/GenBank/DDBJ databases">
        <title>Genomic Encyclopedia of Archaeal and Bacterial Type Strains, Phase II (KMG-II): from individual species to whole genera.</title>
        <authorList>
            <person name="Goeker M."/>
        </authorList>
    </citation>
    <scope>NUCLEOTIDE SEQUENCE [LARGE SCALE GENOMIC DNA]</scope>
    <source>
        <strain evidence="1 2">DSM 18101</strain>
    </source>
</reference>
<protein>
    <submittedName>
        <fullName evidence="1">Uncharacterized protein</fullName>
    </submittedName>
</protein>
<accession>A0A4Q7YDQ7</accession>
<evidence type="ECO:0000313" key="2">
    <source>
        <dbReference type="Proteomes" id="UP000292958"/>
    </source>
</evidence>
<gene>
    <name evidence="1" type="ORF">BDD14_5991</name>
</gene>
<keyword evidence="2" id="KW-1185">Reference proteome</keyword>